<feature type="region of interest" description="Disordered" evidence="1">
    <location>
        <begin position="56"/>
        <end position="85"/>
    </location>
</feature>
<dbReference type="PANTHER" id="PTHR31913">
    <property type="entry name" value="VACUOLAR IMPORT AND DEGRADATION PROTEIN 27"/>
    <property type="match status" value="1"/>
</dbReference>
<feature type="compositionally biased region" description="Acidic residues" evidence="1">
    <location>
        <begin position="373"/>
        <end position="400"/>
    </location>
</feature>
<reference evidence="3" key="1">
    <citation type="submission" date="2013-12" db="EMBL/GenBank/DDBJ databases">
        <authorList>
            <person name="Omoto C.K."/>
            <person name="Sibley D."/>
            <person name="Venepally P."/>
            <person name="Hadjithomas M."/>
            <person name="Karamycheva S."/>
            <person name="Brunk B."/>
            <person name="Roos D."/>
            <person name="Caler E."/>
            <person name="Lorenzi H."/>
        </authorList>
    </citation>
    <scope>NUCLEOTIDE SEQUENCE</scope>
</reference>
<dbReference type="InterPro" id="IPR040458">
    <property type="entry name" value="Vid27"/>
</dbReference>
<dbReference type="Gene3D" id="2.130.10.10">
    <property type="entry name" value="YVTN repeat-like/Quinoprotein amine dehydrogenase"/>
    <property type="match status" value="1"/>
</dbReference>
<feature type="compositionally biased region" description="Basic and acidic residues" evidence="1">
    <location>
        <begin position="196"/>
        <end position="208"/>
    </location>
</feature>
<dbReference type="EMBL" id="AFNH02000314">
    <property type="protein sequence ID" value="EZG77895.1"/>
    <property type="molecule type" value="Genomic_DNA"/>
</dbReference>
<comment type="caution">
    <text evidence="3">The sequence shown here is derived from an EMBL/GenBank/DDBJ whole genome shotgun (WGS) entry which is preliminary data.</text>
</comment>
<dbReference type="eggNOG" id="KOG2395">
    <property type="taxonomic scope" value="Eukaryota"/>
</dbReference>
<feature type="region of interest" description="Disordered" evidence="1">
    <location>
        <begin position="174"/>
        <end position="251"/>
    </location>
</feature>
<feature type="compositionally biased region" description="Acidic residues" evidence="1">
    <location>
        <begin position="185"/>
        <end position="195"/>
    </location>
</feature>
<evidence type="ECO:0000259" key="2">
    <source>
        <dbReference type="Pfam" id="PF08553"/>
    </source>
</evidence>
<dbReference type="PANTHER" id="PTHR31913:SF0">
    <property type="entry name" value="VACUOLAR IMPORT AND DEGRADATION PROTEIN 27"/>
    <property type="match status" value="1"/>
</dbReference>
<evidence type="ECO:0000313" key="4">
    <source>
        <dbReference type="Proteomes" id="UP000019763"/>
    </source>
</evidence>
<dbReference type="Proteomes" id="UP000019763">
    <property type="component" value="Unassembled WGS sequence"/>
</dbReference>
<name>A0A023BA77_GRENI</name>
<evidence type="ECO:0000256" key="1">
    <source>
        <dbReference type="SAM" id="MobiDB-lite"/>
    </source>
</evidence>
<feature type="region of interest" description="Disordered" evidence="1">
    <location>
        <begin position="466"/>
        <end position="502"/>
    </location>
</feature>
<dbReference type="InterPro" id="IPR013863">
    <property type="entry name" value="VID27_C"/>
</dbReference>
<evidence type="ECO:0000313" key="3">
    <source>
        <dbReference type="EMBL" id="EZG77895.1"/>
    </source>
</evidence>
<dbReference type="InterPro" id="IPR036322">
    <property type="entry name" value="WD40_repeat_dom_sf"/>
</dbReference>
<organism evidence="3 4">
    <name type="scientific">Gregarina niphandrodes</name>
    <name type="common">Septate eugregarine</name>
    <dbReference type="NCBI Taxonomy" id="110365"/>
    <lineage>
        <taxon>Eukaryota</taxon>
        <taxon>Sar</taxon>
        <taxon>Alveolata</taxon>
        <taxon>Apicomplexa</taxon>
        <taxon>Conoidasida</taxon>
        <taxon>Gregarinasina</taxon>
        <taxon>Eugregarinorida</taxon>
        <taxon>Gregarinidae</taxon>
        <taxon>Gregarina</taxon>
    </lineage>
</organism>
<dbReference type="OrthoDB" id="10251113at2759"/>
<gene>
    <name evidence="3" type="ORF">GNI_041240</name>
</gene>
<dbReference type="InterPro" id="IPR015943">
    <property type="entry name" value="WD40/YVTN_repeat-like_dom_sf"/>
</dbReference>
<accession>A0A023BA77</accession>
<keyword evidence="4" id="KW-1185">Reference proteome</keyword>
<protein>
    <submittedName>
        <fullName evidence="3">Cytoplasmic protein</fullName>
    </submittedName>
</protein>
<dbReference type="Pfam" id="PF08553">
    <property type="entry name" value="VID27"/>
    <property type="match status" value="1"/>
</dbReference>
<dbReference type="RefSeq" id="XP_011129472.1">
    <property type="nucleotide sequence ID" value="XM_011131170.1"/>
</dbReference>
<feature type="compositionally biased region" description="Low complexity" evidence="1">
    <location>
        <begin position="215"/>
        <end position="240"/>
    </location>
</feature>
<dbReference type="GeneID" id="22911594"/>
<proteinExistence type="predicted"/>
<feature type="compositionally biased region" description="Basic and acidic residues" evidence="1">
    <location>
        <begin position="525"/>
        <end position="547"/>
    </location>
</feature>
<dbReference type="AlphaFoldDB" id="A0A023BA77"/>
<feature type="domain" description="Vacuolar import/degradation Vid27 C-terminal" evidence="2">
    <location>
        <begin position="625"/>
        <end position="917"/>
    </location>
</feature>
<dbReference type="SUPFAM" id="SSF50978">
    <property type="entry name" value="WD40 repeat-like"/>
    <property type="match status" value="1"/>
</dbReference>
<dbReference type="GO" id="GO:0005634">
    <property type="term" value="C:nucleus"/>
    <property type="evidence" value="ECO:0007669"/>
    <property type="project" value="TreeGrafter"/>
</dbReference>
<dbReference type="VEuPathDB" id="CryptoDB:GNI_041240"/>
<feature type="compositionally biased region" description="Acidic residues" evidence="1">
    <location>
        <begin position="56"/>
        <end position="67"/>
    </location>
</feature>
<feature type="region of interest" description="Disordered" evidence="1">
    <location>
        <begin position="525"/>
        <end position="562"/>
    </location>
</feature>
<dbReference type="GO" id="GO:0005737">
    <property type="term" value="C:cytoplasm"/>
    <property type="evidence" value="ECO:0007669"/>
    <property type="project" value="TreeGrafter"/>
</dbReference>
<sequence length="923" mass="102792">MFARLASLVYRRNSIQSPQEEEKPNKERKDYVAAIYAVNGTDVRLLRPRAFLTFSEDPEAETNVDTETETHAEEEQTNTEGQPSPPALYLWDDDDELVVPALPLDQLISVRQHRPDSLQVVQVKPPIEYGFHFPKVEAAIAFRTELMRLLSTTCERELCACEVTVTISVNGEHFPDWERGQEAGTEGDTEGDSGEDPEHGRQQDRGDVSETEYYSAGNPAAEAAAAEAESAAGSPVSAGAGMKGGSEPSGPHRMVIRQRDGDGMTILSIPDVRLFVEMTKDLHLDVTDVAAGKFILWGPFQQREGGWARQWLSVRVVNPRESLNVVVILNRCTGFEERVLLEQFVETDQDNTDPEIVEWDADDAVVVEEDEGPYLDSSEELGETLQEEEEEQAEEPSDEEEARKDVRPIQFKGVASPSMLEDSVLPGDDDEQASSDEASALEDQLSELDGFSKWTDLRTAMESDLKRADGVLTTVPSQDPKNDRKGSSETEELGEDSGGLDCCPDDEENLCGTRAAVEKYSNFRKDSKGESEIDSERDSDSRGRSSDGENYAGSSPCVSGSLRKRSDTRLHKFMEIGEQRSLVCRAKGSASGCDWGRRAERDFNLHVVDNTSNRMSTIKGQKFGYKDTEVNPGKGLLHSNERKLVFVDERNPEDIYQMDLEREKVVSKFHTDGLSAHLLWHSSKGAGSSDDPTFLAASSNAFYLMDTRVCSAKTNVGDHSWRGTTKMYNSKPGFTAAASDAHGHIVLGSQQGMLRLYDGLPNSSDEFKIAKTQLDSHYEKIKAVDTLPDGSWVLATMKNCLILYPTKLRSYQKTGFEMRLGSQKPPPVYLQLKARDIQHYQLDDIEFQPAVFDPKGELIITSVGNLAIIWDFLVIKKGKRLDSYIIKPMESYIQESKIRDDGRVVIAYPSDIEIVNRPKRISG</sequence>
<feature type="region of interest" description="Disordered" evidence="1">
    <location>
        <begin position="373"/>
        <end position="450"/>
    </location>
</feature>